<accession>A0A0A0JU49</accession>
<dbReference type="EMBL" id="AVPL01000035">
    <property type="protein sequence ID" value="KGN40668.1"/>
    <property type="molecule type" value="Genomic_DNA"/>
</dbReference>
<feature type="transmembrane region" description="Helical" evidence="1">
    <location>
        <begin position="52"/>
        <end position="71"/>
    </location>
</feature>
<comment type="caution">
    <text evidence="2">The sequence shown here is derived from an EMBL/GenBank/DDBJ whole genome shotgun (WGS) entry which is preliminary data.</text>
</comment>
<dbReference type="AlphaFoldDB" id="A0A0A0JU49"/>
<keyword evidence="1" id="KW-0472">Membrane</keyword>
<proteinExistence type="predicted"/>
<evidence type="ECO:0000313" key="2">
    <source>
        <dbReference type="EMBL" id="KGN40668.1"/>
    </source>
</evidence>
<evidence type="ECO:0000256" key="1">
    <source>
        <dbReference type="SAM" id="Phobius"/>
    </source>
</evidence>
<keyword evidence="1" id="KW-1133">Transmembrane helix</keyword>
<evidence type="ECO:0000313" key="3">
    <source>
        <dbReference type="Proteomes" id="UP000030013"/>
    </source>
</evidence>
<protein>
    <submittedName>
        <fullName evidence="2">Uncharacterized protein</fullName>
    </submittedName>
</protein>
<sequence length="294" mass="31855">MDDWLFGFGWDPEPGVASRRRVGVVAGTLLALGVVILVSATNVALLAWADLWTGWSLLAIGFGIGWVLRNAESGLAPAVRRGHAAVLAVLGVVVCEYATLALYDGYGFAPERIPLADFVDFERDTVGDDPFIVLLWLMTPLVASRVAQTIDEAEGWATPLPEVPPGELPAAQLNPLGARSRHPRDAEIHVVYAPSAEQVVHRRVLCCAADVPTLVPHLLTAEAWGLRSLGSPRRHPKVWDTVTGSPEEAFAHAHTGRAPANPRRWLPWAEFVDTFSAPVPPELWRAPGRHRAPG</sequence>
<dbReference type="Proteomes" id="UP000030013">
    <property type="component" value="Unassembled WGS sequence"/>
</dbReference>
<feature type="transmembrane region" description="Helical" evidence="1">
    <location>
        <begin position="22"/>
        <end position="46"/>
    </location>
</feature>
<name>A0A0A0JU49_9MICO</name>
<keyword evidence="1" id="KW-0812">Transmembrane</keyword>
<dbReference type="RefSeq" id="WP_035938277.1">
    <property type="nucleotide sequence ID" value="NZ_AVPL01000035.1"/>
</dbReference>
<dbReference type="STRING" id="1385519.N801_10410"/>
<reference evidence="2 3" key="1">
    <citation type="submission" date="2013-08" db="EMBL/GenBank/DDBJ databases">
        <title>The genome sequence of Knoellia aerolata.</title>
        <authorList>
            <person name="Zhu W."/>
            <person name="Wang G."/>
        </authorList>
    </citation>
    <scope>NUCLEOTIDE SEQUENCE [LARGE SCALE GENOMIC DNA]</scope>
    <source>
        <strain evidence="2 3">DSM 18566</strain>
    </source>
</reference>
<gene>
    <name evidence="2" type="ORF">N801_10410</name>
</gene>
<organism evidence="2 3">
    <name type="scientific">Knoellia aerolata DSM 18566</name>
    <dbReference type="NCBI Taxonomy" id="1385519"/>
    <lineage>
        <taxon>Bacteria</taxon>
        <taxon>Bacillati</taxon>
        <taxon>Actinomycetota</taxon>
        <taxon>Actinomycetes</taxon>
        <taxon>Micrococcales</taxon>
        <taxon>Intrasporangiaceae</taxon>
        <taxon>Knoellia</taxon>
    </lineage>
</organism>
<feature type="transmembrane region" description="Helical" evidence="1">
    <location>
        <begin position="83"/>
        <end position="103"/>
    </location>
</feature>
<keyword evidence="3" id="KW-1185">Reference proteome</keyword>